<organism evidence="1 2">
    <name type="scientific">Pseudocohnilembus persalinus</name>
    <name type="common">Ciliate</name>
    <dbReference type="NCBI Taxonomy" id="266149"/>
    <lineage>
        <taxon>Eukaryota</taxon>
        <taxon>Sar</taxon>
        <taxon>Alveolata</taxon>
        <taxon>Ciliophora</taxon>
        <taxon>Intramacronucleata</taxon>
        <taxon>Oligohymenophorea</taxon>
        <taxon>Scuticociliatia</taxon>
        <taxon>Philasterida</taxon>
        <taxon>Pseudocohnilembidae</taxon>
        <taxon>Pseudocohnilembus</taxon>
    </lineage>
</organism>
<protein>
    <submittedName>
        <fullName evidence="1">Uncharacterized protein</fullName>
    </submittedName>
</protein>
<proteinExistence type="predicted"/>
<dbReference type="InParanoid" id="A0A0V0QC66"/>
<gene>
    <name evidence="1" type="ORF">PPERSA_07894</name>
</gene>
<dbReference type="EMBL" id="LDAU01000204">
    <property type="protein sequence ID" value="KRW99817.1"/>
    <property type="molecule type" value="Genomic_DNA"/>
</dbReference>
<reference evidence="1 2" key="1">
    <citation type="journal article" date="2015" name="Sci. Rep.">
        <title>Genome of the facultative scuticociliatosis pathogen Pseudocohnilembus persalinus provides insight into its virulence through horizontal gene transfer.</title>
        <authorList>
            <person name="Xiong J."/>
            <person name="Wang G."/>
            <person name="Cheng J."/>
            <person name="Tian M."/>
            <person name="Pan X."/>
            <person name="Warren A."/>
            <person name="Jiang C."/>
            <person name="Yuan D."/>
            <person name="Miao W."/>
        </authorList>
    </citation>
    <scope>NUCLEOTIDE SEQUENCE [LARGE SCALE GENOMIC DNA]</scope>
    <source>
        <strain evidence="1">36N120E</strain>
    </source>
</reference>
<sequence>MSTLGELATRVSCKKKSSGKNTIQGCSLHSSTLGPLYTSKECFQNFRVLEFSLKYLILPFFSQLIKIEIGLKRKIKCFLPFGAKWPKVVAGKTNFFKGIEKICTALDLLLGLVILGADACLAWMTRRGILAISKGLSV</sequence>
<dbReference type="Proteomes" id="UP000054937">
    <property type="component" value="Unassembled WGS sequence"/>
</dbReference>
<evidence type="ECO:0000313" key="1">
    <source>
        <dbReference type="EMBL" id="KRW99817.1"/>
    </source>
</evidence>
<evidence type="ECO:0000313" key="2">
    <source>
        <dbReference type="Proteomes" id="UP000054937"/>
    </source>
</evidence>
<name>A0A0V0QC66_PSEPJ</name>
<keyword evidence="2" id="KW-1185">Reference proteome</keyword>
<dbReference type="AlphaFoldDB" id="A0A0V0QC66"/>
<accession>A0A0V0QC66</accession>
<comment type="caution">
    <text evidence="1">The sequence shown here is derived from an EMBL/GenBank/DDBJ whole genome shotgun (WGS) entry which is preliminary data.</text>
</comment>